<dbReference type="STRING" id="1385511.GCA_000425225_03741"/>
<sequence>MWWNKKQKHDKKEEPIEERYPKRDVTLDELRKAIHAFADQLPDGVELQTIINEDLTIHYEFIAPYLKAIPNQTFYMSKETYEIFEEKDYQLAVDLDNVQRAVDDYIRQTKELPVIEGDSYRKVNYFKLEKLGLLSYRPERDFYITKNEYLVTYEKPENKM</sequence>
<dbReference type="EMBL" id="AVPF01000076">
    <property type="protein sequence ID" value="KGX83910.1"/>
    <property type="molecule type" value="Genomic_DNA"/>
</dbReference>
<dbReference type="OrthoDB" id="2352834at2"/>
<proteinExistence type="predicted"/>
<dbReference type="RefSeq" id="WP_027447265.1">
    <property type="nucleotide sequence ID" value="NZ_AULJ01000055.1"/>
</dbReference>
<name>A0A0A5FYM8_9BACI</name>
<dbReference type="Pfam" id="PF13075">
    <property type="entry name" value="DUF3939"/>
    <property type="match status" value="1"/>
</dbReference>
<gene>
    <name evidence="1" type="ORF">N783_20675</name>
</gene>
<evidence type="ECO:0000313" key="2">
    <source>
        <dbReference type="Proteomes" id="UP000030403"/>
    </source>
</evidence>
<evidence type="ECO:0000313" key="1">
    <source>
        <dbReference type="EMBL" id="KGX83910.1"/>
    </source>
</evidence>
<dbReference type="Proteomes" id="UP000030403">
    <property type="component" value="Unassembled WGS sequence"/>
</dbReference>
<dbReference type="eggNOG" id="ENOG5031A90">
    <property type="taxonomic scope" value="Bacteria"/>
</dbReference>
<reference evidence="1 2" key="1">
    <citation type="submission" date="2013-08" db="EMBL/GenBank/DDBJ databases">
        <authorList>
            <person name="Huang J."/>
            <person name="Wang G."/>
        </authorList>
    </citation>
    <scope>NUCLEOTIDE SEQUENCE [LARGE SCALE GENOMIC DNA]</scope>
    <source>
        <strain evidence="1 2">BH030004</strain>
    </source>
</reference>
<dbReference type="AlphaFoldDB" id="A0A0A5FYM8"/>
<organism evidence="1 2">
    <name type="scientific">Pontibacillus marinus BH030004 = DSM 16465</name>
    <dbReference type="NCBI Taxonomy" id="1385511"/>
    <lineage>
        <taxon>Bacteria</taxon>
        <taxon>Bacillati</taxon>
        <taxon>Bacillota</taxon>
        <taxon>Bacilli</taxon>
        <taxon>Bacillales</taxon>
        <taxon>Bacillaceae</taxon>
        <taxon>Pontibacillus</taxon>
    </lineage>
</organism>
<comment type="caution">
    <text evidence="1">The sequence shown here is derived from an EMBL/GenBank/DDBJ whole genome shotgun (WGS) entry which is preliminary data.</text>
</comment>
<protein>
    <recommendedName>
        <fullName evidence="3">DUF3939 domain-containing protein</fullName>
    </recommendedName>
</protein>
<keyword evidence="2" id="KW-1185">Reference proteome</keyword>
<dbReference type="InterPro" id="IPR025071">
    <property type="entry name" value="DUF3939"/>
</dbReference>
<accession>A0A0A5FYM8</accession>
<evidence type="ECO:0008006" key="3">
    <source>
        <dbReference type="Google" id="ProtNLM"/>
    </source>
</evidence>